<dbReference type="Proteomes" id="UP000031668">
    <property type="component" value="Unassembled WGS sequence"/>
</dbReference>
<comment type="caution">
    <text evidence="1">The sequence shown here is derived from an EMBL/GenBank/DDBJ whole genome shotgun (WGS) entry which is preliminary data.</text>
</comment>
<dbReference type="EMBL" id="JWZT01001012">
    <property type="protein sequence ID" value="KII73063.1"/>
    <property type="molecule type" value="Genomic_DNA"/>
</dbReference>
<dbReference type="AlphaFoldDB" id="A0A0C2JUI8"/>
<organism evidence="1 2">
    <name type="scientific">Thelohanellus kitauei</name>
    <name type="common">Myxosporean</name>
    <dbReference type="NCBI Taxonomy" id="669202"/>
    <lineage>
        <taxon>Eukaryota</taxon>
        <taxon>Metazoa</taxon>
        <taxon>Cnidaria</taxon>
        <taxon>Myxozoa</taxon>
        <taxon>Myxosporea</taxon>
        <taxon>Bivalvulida</taxon>
        <taxon>Platysporina</taxon>
        <taxon>Myxobolidae</taxon>
        <taxon>Thelohanellus</taxon>
    </lineage>
</organism>
<sequence>MSFNLYNWENPDQMDETVDYEGVFEIEWADADLDPSHHEQQYGEQEYSTRSDIYNVTESVNQEISHWAPDYYKSISPSSRLIALRNSRQKKGQPWPHTLIKG</sequence>
<reference evidence="1 2" key="1">
    <citation type="journal article" date="2014" name="Genome Biol. Evol.">
        <title>The genome of the myxosporean Thelohanellus kitauei shows adaptations to nutrient acquisition within its fish host.</title>
        <authorList>
            <person name="Yang Y."/>
            <person name="Xiong J."/>
            <person name="Zhou Z."/>
            <person name="Huo F."/>
            <person name="Miao W."/>
            <person name="Ran C."/>
            <person name="Liu Y."/>
            <person name="Zhang J."/>
            <person name="Feng J."/>
            <person name="Wang M."/>
            <person name="Wang M."/>
            <person name="Wang L."/>
            <person name="Yao B."/>
        </authorList>
    </citation>
    <scope>NUCLEOTIDE SEQUENCE [LARGE SCALE GENOMIC DNA]</scope>
    <source>
        <strain evidence="1">Wuqing</strain>
    </source>
</reference>
<name>A0A0C2JUI8_THEKT</name>
<evidence type="ECO:0000313" key="2">
    <source>
        <dbReference type="Proteomes" id="UP000031668"/>
    </source>
</evidence>
<evidence type="ECO:0000313" key="1">
    <source>
        <dbReference type="EMBL" id="KII73063.1"/>
    </source>
</evidence>
<gene>
    <name evidence="1" type="ORF">RF11_04300</name>
</gene>
<protein>
    <submittedName>
        <fullName evidence="1">Uncharacterized protein</fullName>
    </submittedName>
</protein>
<proteinExistence type="predicted"/>
<keyword evidence="2" id="KW-1185">Reference proteome</keyword>
<accession>A0A0C2JUI8</accession>